<dbReference type="Gene3D" id="3.40.50.2000">
    <property type="entry name" value="Glycogen Phosphorylase B"/>
    <property type="match status" value="2"/>
</dbReference>
<dbReference type="GO" id="GO:0016757">
    <property type="term" value="F:glycosyltransferase activity"/>
    <property type="evidence" value="ECO:0007669"/>
    <property type="project" value="UniProtKB-KW"/>
</dbReference>
<evidence type="ECO:0000256" key="3">
    <source>
        <dbReference type="ARBA" id="ARBA00022679"/>
    </source>
</evidence>
<name>A0A512HY01_9ACTN</name>
<evidence type="ECO:0000259" key="5">
    <source>
        <dbReference type="Pfam" id="PF13439"/>
    </source>
</evidence>
<evidence type="ECO:0000259" key="4">
    <source>
        <dbReference type="Pfam" id="PF00534"/>
    </source>
</evidence>
<dbReference type="CDD" id="cd03801">
    <property type="entry name" value="GT4_PimA-like"/>
    <property type="match status" value="1"/>
</dbReference>
<proteinExistence type="inferred from homology"/>
<dbReference type="OrthoDB" id="9806887at2"/>
<dbReference type="InterPro" id="IPR001296">
    <property type="entry name" value="Glyco_trans_1"/>
</dbReference>
<evidence type="ECO:0000256" key="1">
    <source>
        <dbReference type="ARBA" id="ARBA00009481"/>
    </source>
</evidence>
<feature type="domain" description="Glycosyl transferase family 1" evidence="4">
    <location>
        <begin position="192"/>
        <end position="343"/>
    </location>
</feature>
<dbReference type="PANTHER" id="PTHR12526:SF640">
    <property type="entry name" value="COLANIC ACID BIOSYNTHESIS GLYCOSYLTRANSFERASE WCAL-RELATED"/>
    <property type="match status" value="1"/>
</dbReference>
<dbReference type="EMBL" id="BJZQ01000017">
    <property type="protein sequence ID" value="GEO90325.1"/>
    <property type="molecule type" value="Genomic_DNA"/>
</dbReference>
<dbReference type="Pfam" id="PF13439">
    <property type="entry name" value="Glyco_transf_4"/>
    <property type="match status" value="1"/>
</dbReference>
<dbReference type="PANTHER" id="PTHR12526">
    <property type="entry name" value="GLYCOSYLTRANSFERASE"/>
    <property type="match status" value="1"/>
</dbReference>
<feature type="domain" description="Glycosyltransferase subfamily 4-like N-terminal" evidence="5">
    <location>
        <begin position="17"/>
        <end position="172"/>
    </location>
</feature>
<dbReference type="SUPFAM" id="SSF53756">
    <property type="entry name" value="UDP-Glycosyltransferase/glycogen phosphorylase"/>
    <property type="match status" value="1"/>
</dbReference>
<evidence type="ECO:0000256" key="2">
    <source>
        <dbReference type="ARBA" id="ARBA00022676"/>
    </source>
</evidence>
<evidence type="ECO:0000313" key="7">
    <source>
        <dbReference type="Proteomes" id="UP000321769"/>
    </source>
</evidence>
<dbReference type="RefSeq" id="WP_146828188.1">
    <property type="nucleotide sequence ID" value="NZ_BAAAYQ010000006.1"/>
</dbReference>
<dbReference type="InterPro" id="IPR028098">
    <property type="entry name" value="Glyco_trans_4-like_N"/>
</dbReference>
<organism evidence="6 7">
    <name type="scientific">Aeromicrobium flavum</name>
    <dbReference type="NCBI Taxonomy" id="416568"/>
    <lineage>
        <taxon>Bacteria</taxon>
        <taxon>Bacillati</taxon>
        <taxon>Actinomycetota</taxon>
        <taxon>Actinomycetes</taxon>
        <taxon>Propionibacteriales</taxon>
        <taxon>Nocardioidaceae</taxon>
        <taxon>Aeromicrobium</taxon>
    </lineage>
</organism>
<gene>
    <name evidence="6" type="ORF">AFL01nite_26520</name>
</gene>
<dbReference type="AlphaFoldDB" id="A0A512HY01"/>
<keyword evidence="3 6" id="KW-0808">Transferase</keyword>
<dbReference type="Pfam" id="PF00534">
    <property type="entry name" value="Glycos_transf_1"/>
    <property type="match status" value="1"/>
</dbReference>
<accession>A0A512HY01</accession>
<evidence type="ECO:0000313" key="6">
    <source>
        <dbReference type="EMBL" id="GEO90325.1"/>
    </source>
</evidence>
<comment type="similarity">
    <text evidence="1">Belongs to the glycosyltransferase group 1 family. Glycosyltransferase 4 subfamily.</text>
</comment>
<comment type="caution">
    <text evidence="6">The sequence shown here is derived from an EMBL/GenBank/DDBJ whole genome shotgun (WGS) entry which is preliminary data.</text>
</comment>
<dbReference type="Proteomes" id="UP000321769">
    <property type="component" value="Unassembled WGS sequence"/>
</dbReference>
<protein>
    <submittedName>
        <fullName evidence="6">Glycosyltransferase</fullName>
    </submittedName>
</protein>
<sequence length="367" mass="40811">MRIAILSWRDLEHPEAGGAEVFAERTAATMAERGHDVVLFASSFPGGSAHAERHGFTLARAGGRFTVYPRGLWHVWRRRRRYDVVIDVQNGVPFWTPLVFAKPLLAVVHHVHREQWFTFFPRPVSSIGWFLESRVAPFVYRRQHYVTVSEASRRELAAVGVDPARVSVVYSGNEAPEHVLELEPDLVRGTRLACLGRLVPHKRVELAIDAVAALADTFDDIGLDVIGGGDWMDPLVEHARRLGVSDRVVFHGHVSDDQKHALLSQAAVLAMPSIKEGWGLTILEAGYHAVPTVAFRYAGGTQESVQDGHTGLLVDTDEEFIDGLRHLLTQDDERAKLGAAAREFALRFDWDRTGNELTDLVERVAGS</sequence>
<reference evidence="6 7" key="1">
    <citation type="submission" date="2019-07" db="EMBL/GenBank/DDBJ databases">
        <title>Whole genome shotgun sequence of Aeromicrobium flavum NBRC 107625.</title>
        <authorList>
            <person name="Hosoyama A."/>
            <person name="Uohara A."/>
            <person name="Ohji S."/>
            <person name="Ichikawa N."/>
        </authorList>
    </citation>
    <scope>NUCLEOTIDE SEQUENCE [LARGE SCALE GENOMIC DNA]</scope>
    <source>
        <strain evidence="6 7">NBRC 107625</strain>
    </source>
</reference>
<keyword evidence="2" id="KW-0328">Glycosyltransferase</keyword>
<keyword evidence="7" id="KW-1185">Reference proteome</keyword>